<name>A0A809S459_9PROT</name>
<evidence type="ECO:0000256" key="1">
    <source>
        <dbReference type="SAM" id="SignalP"/>
    </source>
</evidence>
<sequence>MKLFIFSLFITFLSNSAFSDDAIEMATSNLCTTDEQILFSCQLWNKKIVSICASKKDQLNPFAEYRYGSLKKTELIYQASAKYPQNKIYLLTTQQKSELKPSYIIFFQNHNYGYSLDIPYTSSTNEYDNPKLFVNNPNWADADWNEYGCVANDSDKKWIINLLPNTPELTNATTHDFDKWVKKFGKRSYAP</sequence>
<evidence type="ECO:0000313" key="2">
    <source>
        <dbReference type="EMBL" id="BBP01668.1"/>
    </source>
</evidence>
<accession>A0A809S459</accession>
<organism evidence="2 3">
    <name type="scientific">Sulfuriferula nivalis</name>
    <dbReference type="NCBI Taxonomy" id="2675298"/>
    <lineage>
        <taxon>Bacteria</taxon>
        <taxon>Pseudomonadati</taxon>
        <taxon>Pseudomonadota</taxon>
        <taxon>Betaproteobacteria</taxon>
        <taxon>Nitrosomonadales</taxon>
        <taxon>Sulfuricellaceae</taxon>
        <taxon>Sulfuriferula</taxon>
    </lineage>
</organism>
<gene>
    <name evidence="2" type="ORF">SFSGTM_23760</name>
</gene>
<reference evidence="3" key="1">
    <citation type="submission" date="2019-11" db="EMBL/GenBank/DDBJ databases">
        <title>Isolation and characterization of a novel species in the genus Sulfuriferula.</title>
        <authorList>
            <person name="Mochizuki J."/>
            <person name="Kojima H."/>
            <person name="Fukui M."/>
        </authorList>
    </citation>
    <scope>NUCLEOTIDE SEQUENCE [LARGE SCALE GENOMIC DNA]</scope>
    <source>
        <strain evidence="3">SGTM</strain>
    </source>
</reference>
<proteinExistence type="predicted"/>
<feature type="chain" id="PRO_5032676462" evidence="1">
    <location>
        <begin position="20"/>
        <end position="191"/>
    </location>
</feature>
<feature type="signal peptide" evidence="1">
    <location>
        <begin position="1"/>
        <end position="19"/>
    </location>
</feature>
<keyword evidence="1" id="KW-0732">Signal</keyword>
<dbReference type="RefSeq" id="WP_162085409.1">
    <property type="nucleotide sequence ID" value="NZ_AP021881.1"/>
</dbReference>
<protein>
    <submittedName>
        <fullName evidence="2">Uncharacterized protein</fullName>
    </submittedName>
</protein>
<dbReference type="EMBL" id="AP021881">
    <property type="protein sequence ID" value="BBP01668.1"/>
    <property type="molecule type" value="Genomic_DNA"/>
</dbReference>
<evidence type="ECO:0000313" key="3">
    <source>
        <dbReference type="Proteomes" id="UP000463939"/>
    </source>
</evidence>
<dbReference type="KEGG" id="sniv:SFSGTM_23760"/>
<dbReference type="AlphaFoldDB" id="A0A809S459"/>
<dbReference type="Proteomes" id="UP000463939">
    <property type="component" value="Chromosome"/>
</dbReference>
<keyword evidence="3" id="KW-1185">Reference proteome</keyword>